<proteinExistence type="predicted"/>
<accession>A0AAX4KFM2</accession>
<dbReference type="KEGG" id="ker:91102094"/>
<feature type="compositionally biased region" description="Low complexity" evidence="1">
    <location>
        <begin position="184"/>
        <end position="200"/>
    </location>
</feature>
<feature type="compositionally biased region" description="Basic and acidic residues" evidence="1">
    <location>
        <begin position="204"/>
        <end position="221"/>
    </location>
</feature>
<keyword evidence="3" id="KW-1185">Reference proteome</keyword>
<evidence type="ECO:0000313" key="3">
    <source>
        <dbReference type="Proteomes" id="UP001358614"/>
    </source>
</evidence>
<organism evidence="2 3">
    <name type="scientific">Kwoniella europaea PYCC6329</name>
    <dbReference type="NCBI Taxonomy" id="1423913"/>
    <lineage>
        <taxon>Eukaryota</taxon>
        <taxon>Fungi</taxon>
        <taxon>Dikarya</taxon>
        <taxon>Basidiomycota</taxon>
        <taxon>Agaricomycotina</taxon>
        <taxon>Tremellomycetes</taxon>
        <taxon>Tremellales</taxon>
        <taxon>Cryptococcaceae</taxon>
        <taxon>Kwoniella</taxon>
    </lineage>
</organism>
<feature type="region of interest" description="Disordered" evidence="1">
    <location>
        <begin position="73"/>
        <end position="114"/>
    </location>
</feature>
<dbReference type="EMBL" id="CP144089">
    <property type="protein sequence ID" value="WWD05217.1"/>
    <property type="molecule type" value="Genomic_DNA"/>
</dbReference>
<dbReference type="RefSeq" id="XP_066083184.1">
    <property type="nucleotide sequence ID" value="XM_066227087.1"/>
</dbReference>
<dbReference type="Proteomes" id="UP001358614">
    <property type="component" value="Chromosome 1"/>
</dbReference>
<protein>
    <submittedName>
        <fullName evidence="2">Uncharacterized protein</fullName>
    </submittedName>
</protein>
<feature type="compositionally biased region" description="Basic residues" evidence="1">
    <location>
        <begin position="223"/>
        <end position="240"/>
    </location>
</feature>
<dbReference type="AlphaFoldDB" id="A0AAX4KFM2"/>
<dbReference type="GeneID" id="91102094"/>
<name>A0AAX4KFM2_9TREE</name>
<feature type="compositionally biased region" description="Polar residues" evidence="1">
    <location>
        <begin position="75"/>
        <end position="110"/>
    </location>
</feature>
<evidence type="ECO:0000313" key="2">
    <source>
        <dbReference type="EMBL" id="WWD05217.1"/>
    </source>
</evidence>
<gene>
    <name evidence="2" type="ORF">V865_003290</name>
</gene>
<feature type="region of interest" description="Disordered" evidence="1">
    <location>
        <begin position="182"/>
        <end position="244"/>
    </location>
</feature>
<evidence type="ECO:0000256" key="1">
    <source>
        <dbReference type="SAM" id="MobiDB-lite"/>
    </source>
</evidence>
<reference evidence="2 3" key="1">
    <citation type="submission" date="2024-01" db="EMBL/GenBank/DDBJ databases">
        <title>Comparative genomics of Cryptococcus and Kwoniella reveals pathogenesis evolution and contrasting modes of karyotype evolution via chromosome fusion or intercentromeric recombination.</title>
        <authorList>
            <person name="Coelho M.A."/>
            <person name="David-Palma M."/>
            <person name="Shea T."/>
            <person name="Bowers K."/>
            <person name="McGinley-Smith S."/>
            <person name="Mohammad A.W."/>
            <person name="Gnirke A."/>
            <person name="Yurkov A.M."/>
            <person name="Nowrousian M."/>
            <person name="Sun S."/>
            <person name="Cuomo C.A."/>
            <person name="Heitman J."/>
        </authorList>
    </citation>
    <scope>NUCLEOTIDE SEQUENCE [LARGE SCALE GENOMIC DNA]</scope>
    <source>
        <strain evidence="2 3">PYCC6329</strain>
    </source>
</reference>
<sequence>MALDPISMPHQQDMTAWGNPLWQGTLDTIVPSDQVQKLNSTINELRWNTNMGLASLGEVPILYSYSHRAHDYRQPSPTYSTLKSESASMPTRSLSGTTIAPSTRSPSNATIDPAYMDDRNEFREPQYDVGLPDDLPPQSVNVSTRDVIHQVNDDIRQPQQCRQSNAYSETLCEDLSHRTKFSGSMEEPISPISSSPSSSMAHTLPDDNIKTDFVRTRDSSSKTRMKRFSHSRSASKKQRRQKEIELPGIDEGFWHIQYRSKMITTLQTLDQLLERPSHGHYVDFT</sequence>